<dbReference type="AlphaFoldDB" id="C0E0Q6"/>
<sequence length="144" mass="15249">MCCSAACAFHPVVLSLNQNSSSAHPLLPRCRPIINHCCPIWHPRRGPQAVLSRFSTNPGWSHRPELQLSTFPTCTHAPVPAYQPPSQTPATTTATAATKETCATGTSATADAVGKTTSHRGSPAQQFCFPIASRSTSTSHLGKS</sequence>
<dbReference type="HOGENOM" id="CLU_1793243_0_0_11"/>
<feature type="region of interest" description="Disordered" evidence="1">
    <location>
        <begin position="104"/>
        <end position="129"/>
    </location>
</feature>
<gene>
    <name evidence="2" type="ORF">CORMATOL_00556</name>
</gene>
<evidence type="ECO:0000313" key="2">
    <source>
        <dbReference type="EMBL" id="EEG27888.1"/>
    </source>
</evidence>
<dbReference type="EMBL" id="ACEB01000005">
    <property type="protein sequence ID" value="EEG27888.1"/>
    <property type="molecule type" value="Genomic_DNA"/>
</dbReference>
<name>C0E0Q6_9CORY</name>
<accession>C0E0Q6</accession>
<reference evidence="2 3" key="1">
    <citation type="submission" date="2009-01" db="EMBL/GenBank/DDBJ databases">
        <authorList>
            <person name="Fulton L."/>
            <person name="Clifton S."/>
            <person name="Chinwalla A.T."/>
            <person name="Mitreva M."/>
            <person name="Sodergren E."/>
            <person name="Weinstock G."/>
            <person name="Clifton S."/>
            <person name="Dooling D.J."/>
            <person name="Fulton B."/>
            <person name="Minx P."/>
            <person name="Pepin K.H."/>
            <person name="Johnson M."/>
            <person name="Bhonagiri V."/>
            <person name="Nash W.E."/>
            <person name="Mardis E.R."/>
            <person name="Wilson R.K."/>
        </authorList>
    </citation>
    <scope>NUCLEOTIDE SEQUENCE [LARGE SCALE GENOMIC DNA]</scope>
    <source>
        <strain evidence="2 3">ATCC 33806</strain>
    </source>
</reference>
<feature type="compositionally biased region" description="Polar residues" evidence="1">
    <location>
        <begin position="115"/>
        <end position="125"/>
    </location>
</feature>
<protein>
    <submittedName>
        <fullName evidence="2">Uncharacterized protein</fullName>
    </submittedName>
</protein>
<comment type="caution">
    <text evidence="2">The sequence shown here is derived from an EMBL/GenBank/DDBJ whole genome shotgun (WGS) entry which is preliminary data.</text>
</comment>
<evidence type="ECO:0000256" key="1">
    <source>
        <dbReference type="SAM" id="MobiDB-lite"/>
    </source>
</evidence>
<evidence type="ECO:0000313" key="3">
    <source>
        <dbReference type="Proteomes" id="UP000006247"/>
    </source>
</evidence>
<dbReference type="Proteomes" id="UP000006247">
    <property type="component" value="Unassembled WGS sequence"/>
</dbReference>
<organism evidence="2 3">
    <name type="scientific">Corynebacterium matruchotii ATCC 33806</name>
    <dbReference type="NCBI Taxonomy" id="566549"/>
    <lineage>
        <taxon>Bacteria</taxon>
        <taxon>Bacillati</taxon>
        <taxon>Actinomycetota</taxon>
        <taxon>Actinomycetes</taxon>
        <taxon>Mycobacteriales</taxon>
        <taxon>Corynebacteriaceae</taxon>
        <taxon>Corynebacterium</taxon>
    </lineage>
</organism>
<proteinExistence type="predicted"/>